<sequence>MAAFVLVHGSMHGGWCWRRVAPLLRAAGHEAYAPTLTGLGERAHLAHPGIDLDTHVRDVLGVLEYEDLDRVVLVGHSYGALVVTGVADRVPERIAHLVYLDGAEAGDGQAVLDFFPPEGQAARRALVDAEGDGWRLPPPADLTGFGVTAEEDVAWVRPKLVPQPFKTFTQPLRLVNAAGFAGPKTFVACVEAPAAGWREAMAERARAGPGWRYRELATGHDAMVTAPRQLADLLLAAARAAPTPPAP</sequence>
<dbReference type="SUPFAM" id="SSF53474">
    <property type="entry name" value="alpha/beta-Hydrolases"/>
    <property type="match status" value="1"/>
</dbReference>
<accession>A0A6J4VF86</accession>
<dbReference type="GO" id="GO:0080032">
    <property type="term" value="F:methyl jasmonate esterase activity"/>
    <property type="evidence" value="ECO:0007669"/>
    <property type="project" value="TreeGrafter"/>
</dbReference>
<organism evidence="2">
    <name type="scientific">uncultured Thermomicrobiales bacterium</name>
    <dbReference type="NCBI Taxonomy" id="1645740"/>
    <lineage>
        <taxon>Bacteria</taxon>
        <taxon>Pseudomonadati</taxon>
        <taxon>Thermomicrobiota</taxon>
        <taxon>Thermomicrobia</taxon>
        <taxon>Thermomicrobiales</taxon>
        <taxon>environmental samples</taxon>
    </lineage>
</organism>
<gene>
    <name evidence="2" type="ORF">AVDCRST_MAG19-3306</name>
</gene>
<protein>
    <submittedName>
        <fullName evidence="2">Salicylate esterase</fullName>
    </submittedName>
</protein>
<dbReference type="GO" id="GO:0080030">
    <property type="term" value="F:methyl indole-3-acetate esterase activity"/>
    <property type="evidence" value="ECO:0007669"/>
    <property type="project" value="TreeGrafter"/>
</dbReference>
<dbReference type="InterPro" id="IPR029058">
    <property type="entry name" value="AB_hydrolase_fold"/>
</dbReference>
<evidence type="ECO:0000313" key="2">
    <source>
        <dbReference type="EMBL" id="CAA9575550.1"/>
    </source>
</evidence>
<dbReference type="InterPro" id="IPR000073">
    <property type="entry name" value="AB_hydrolase_1"/>
</dbReference>
<dbReference type="PANTHER" id="PTHR10992">
    <property type="entry name" value="METHYLESTERASE FAMILY MEMBER"/>
    <property type="match status" value="1"/>
</dbReference>
<dbReference type="Gene3D" id="3.40.50.1820">
    <property type="entry name" value="alpha/beta hydrolase"/>
    <property type="match status" value="1"/>
</dbReference>
<dbReference type="EMBL" id="CADCWL010000179">
    <property type="protein sequence ID" value="CAA9575550.1"/>
    <property type="molecule type" value="Genomic_DNA"/>
</dbReference>
<proteinExistence type="predicted"/>
<feature type="domain" description="AB hydrolase-1" evidence="1">
    <location>
        <begin position="4"/>
        <end position="232"/>
    </location>
</feature>
<dbReference type="InterPro" id="IPR045889">
    <property type="entry name" value="MES/HNL"/>
</dbReference>
<name>A0A6J4VF86_9BACT</name>
<evidence type="ECO:0000259" key="1">
    <source>
        <dbReference type="Pfam" id="PF12697"/>
    </source>
</evidence>
<dbReference type="AlphaFoldDB" id="A0A6J4VF86"/>
<dbReference type="PANTHER" id="PTHR10992:SF1086">
    <property type="entry name" value="AB HYDROLASE-1 DOMAIN-CONTAINING PROTEIN"/>
    <property type="match status" value="1"/>
</dbReference>
<dbReference type="Pfam" id="PF12697">
    <property type="entry name" value="Abhydrolase_6"/>
    <property type="match status" value="1"/>
</dbReference>
<reference evidence="2" key="1">
    <citation type="submission" date="2020-02" db="EMBL/GenBank/DDBJ databases">
        <authorList>
            <person name="Meier V. D."/>
        </authorList>
    </citation>
    <scope>NUCLEOTIDE SEQUENCE</scope>
    <source>
        <strain evidence="2">AVDCRST_MAG19</strain>
    </source>
</reference>